<protein>
    <recommendedName>
        <fullName evidence="2 5">Basal-body rod modification protein FlgD</fullName>
    </recommendedName>
</protein>
<keyword evidence="3 5" id="KW-1005">Bacterial flagellum biogenesis</keyword>
<feature type="domain" description="FlgD Tudor-like" evidence="6">
    <location>
        <begin position="83"/>
        <end position="200"/>
    </location>
</feature>
<dbReference type="Pfam" id="PF13861">
    <property type="entry name" value="FLgD_tudor"/>
    <property type="match status" value="1"/>
</dbReference>
<keyword evidence="7" id="KW-0969">Cilium</keyword>
<dbReference type="InterPro" id="IPR005648">
    <property type="entry name" value="FlgD"/>
</dbReference>
<keyword evidence="7" id="KW-0282">Flagellum</keyword>
<evidence type="ECO:0000256" key="4">
    <source>
        <dbReference type="ARBA" id="ARBA00024746"/>
    </source>
</evidence>
<evidence type="ECO:0000313" key="7">
    <source>
        <dbReference type="EMBL" id="NIY73290.1"/>
    </source>
</evidence>
<evidence type="ECO:0000313" key="8">
    <source>
        <dbReference type="Proteomes" id="UP000709466"/>
    </source>
</evidence>
<name>A0ABX0VZU6_9RHOB</name>
<comment type="similarity">
    <text evidence="1 5">Belongs to the FlgD family.</text>
</comment>
<dbReference type="EMBL" id="JAATOP010000008">
    <property type="protein sequence ID" value="NIY73290.1"/>
    <property type="molecule type" value="Genomic_DNA"/>
</dbReference>
<sequence>MEVTSATTPTTPSARSKIGSDFDTFLKMFTVQLQNQDPLNPTDPSDYAVQLATFSAVEQQVMTNDLLTGLSDLMASASLADFAGMVGKEVLAPTTVTYTNTPITVEIPPAAGGADSADLVVRDENGFEVQRMPVSVAGSTINWSGEAQGTHSFALESYEGDTLTATTTASVYARVVEVRSDASGPVLVFESGGTAPAASISGLRG</sequence>
<organism evidence="7 8">
    <name type="scientific">Marivivens donghaensis</name>
    <dbReference type="NCBI Taxonomy" id="1699413"/>
    <lineage>
        <taxon>Bacteria</taxon>
        <taxon>Pseudomonadati</taxon>
        <taxon>Pseudomonadota</taxon>
        <taxon>Alphaproteobacteria</taxon>
        <taxon>Rhodobacterales</taxon>
        <taxon>Paracoccaceae</taxon>
        <taxon>Marivivens group</taxon>
        <taxon>Marivivens</taxon>
    </lineage>
</organism>
<dbReference type="Proteomes" id="UP000709466">
    <property type="component" value="Unassembled WGS sequence"/>
</dbReference>
<comment type="caution">
    <text evidence="7">The sequence shown here is derived from an EMBL/GenBank/DDBJ whole genome shotgun (WGS) entry which is preliminary data.</text>
</comment>
<keyword evidence="8" id="KW-1185">Reference proteome</keyword>
<comment type="function">
    <text evidence="4 5">Required for flagellar hook formation. May act as a scaffolding protein.</text>
</comment>
<dbReference type="InterPro" id="IPR025963">
    <property type="entry name" value="FLgD_Tudor"/>
</dbReference>
<dbReference type="RefSeq" id="WP_167638673.1">
    <property type="nucleotide sequence ID" value="NZ_JAATOP010000008.1"/>
</dbReference>
<dbReference type="Gene3D" id="2.60.40.4070">
    <property type="match status" value="1"/>
</dbReference>
<dbReference type="Gene3D" id="2.30.30.910">
    <property type="match status" value="1"/>
</dbReference>
<gene>
    <name evidence="7" type="primary">flgD</name>
    <name evidence="7" type="ORF">HCZ30_12720</name>
</gene>
<evidence type="ECO:0000256" key="5">
    <source>
        <dbReference type="RuleBase" id="RU362076"/>
    </source>
</evidence>
<evidence type="ECO:0000259" key="6">
    <source>
        <dbReference type="Pfam" id="PF13861"/>
    </source>
</evidence>
<reference evidence="7 8" key="1">
    <citation type="submission" date="2020-03" db="EMBL/GenBank/DDBJ databases">
        <title>Bacterial isolates of synthetic phycosphere.</title>
        <authorList>
            <person name="Fu H."/>
            <person name="Moran M.A."/>
        </authorList>
    </citation>
    <scope>NUCLEOTIDE SEQUENCE [LARGE SCALE GENOMIC DNA]</scope>
    <source>
        <strain evidence="7 8">HF1</strain>
    </source>
</reference>
<accession>A0ABX0VZU6</accession>
<evidence type="ECO:0000256" key="1">
    <source>
        <dbReference type="ARBA" id="ARBA00010577"/>
    </source>
</evidence>
<evidence type="ECO:0000256" key="2">
    <source>
        <dbReference type="ARBA" id="ARBA00016013"/>
    </source>
</evidence>
<dbReference type="Pfam" id="PF03963">
    <property type="entry name" value="FlgD"/>
    <property type="match status" value="1"/>
</dbReference>
<proteinExistence type="inferred from homology"/>
<keyword evidence="7" id="KW-0966">Cell projection</keyword>
<evidence type="ECO:0000256" key="3">
    <source>
        <dbReference type="ARBA" id="ARBA00022795"/>
    </source>
</evidence>